<dbReference type="PANTHER" id="PTHR21392:SF4">
    <property type="entry name" value="TRNA-URIDINE AMINOCARBOXYPROPYLTRANSFERASE"/>
    <property type="match status" value="1"/>
</dbReference>
<evidence type="ECO:0000313" key="8">
    <source>
        <dbReference type="Proteomes" id="UP000789595"/>
    </source>
</evidence>
<dbReference type="OrthoDB" id="408541at2759"/>
<evidence type="ECO:0000256" key="1">
    <source>
        <dbReference type="ARBA" id="ARBA00012386"/>
    </source>
</evidence>
<comment type="caution">
    <text evidence="7">The sequence shown here is derived from an EMBL/GenBank/DDBJ whole genome shotgun (WGS) entry which is preliminary data.</text>
</comment>
<dbReference type="InterPro" id="IPR039262">
    <property type="entry name" value="DTWD2/TAPT"/>
</dbReference>
<dbReference type="EMBL" id="CAKKNE010000005">
    <property type="protein sequence ID" value="CAH0376827.1"/>
    <property type="molecule type" value="Genomic_DNA"/>
</dbReference>
<protein>
    <recommendedName>
        <fullName evidence="1">tRNA-uridine aminocarboxypropyltransferase</fullName>
        <ecNumber evidence="1">2.5.1.25</ecNumber>
    </recommendedName>
</protein>
<dbReference type="EC" id="2.5.1.25" evidence="1"/>
<evidence type="ECO:0000259" key="6">
    <source>
        <dbReference type="SMART" id="SM01144"/>
    </source>
</evidence>
<accession>A0A8J2X5V8</accession>
<evidence type="ECO:0000256" key="5">
    <source>
        <dbReference type="ARBA" id="ARBA00048718"/>
    </source>
</evidence>
<dbReference type="SMART" id="SM01144">
    <property type="entry name" value="DTW"/>
    <property type="match status" value="1"/>
</dbReference>
<evidence type="ECO:0000256" key="4">
    <source>
        <dbReference type="ARBA" id="ARBA00022694"/>
    </source>
</evidence>
<organism evidence="7 8">
    <name type="scientific">Pelagomonas calceolata</name>
    <dbReference type="NCBI Taxonomy" id="35677"/>
    <lineage>
        <taxon>Eukaryota</taxon>
        <taxon>Sar</taxon>
        <taxon>Stramenopiles</taxon>
        <taxon>Ochrophyta</taxon>
        <taxon>Pelagophyceae</taxon>
        <taxon>Pelagomonadales</taxon>
        <taxon>Pelagomonadaceae</taxon>
        <taxon>Pelagomonas</taxon>
    </lineage>
</organism>
<gene>
    <name evidence="7" type="ORF">PECAL_5P14200</name>
</gene>
<evidence type="ECO:0000313" key="7">
    <source>
        <dbReference type="EMBL" id="CAH0376827.1"/>
    </source>
</evidence>
<keyword evidence="4" id="KW-0819">tRNA processing</keyword>
<keyword evidence="3" id="KW-0949">S-adenosyl-L-methionine</keyword>
<dbReference type="InterPro" id="IPR005636">
    <property type="entry name" value="DTW"/>
</dbReference>
<name>A0A8J2X5V8_9STRA</name>
<keyword evidence="8" id="KW-1185">Reference proteome</keyword>
<reference evidence="7" key="1">
    <citation type="submission" date="2021-11" db="EMBL/GenBank/DDBJ databases">
        <authorList>
            <consortium name="Genoscope - CEA"/>
            <person name="William W."/>
        </authorList>
    </citation>
    <scope>NUCLEOTIDE SEQUENCE</scope>
</reference>
<proteinExistence type="predicted"/>
<keyword evidence="2" id="KW-0808">Transferase</keyword>
<dbReference type="GO" id="GO:0016432">
    <property type="term" value="F:tRNA-uridine aminocarboxypropyltransferase activity"/>
    <property type="evidence" value="ECO:0007669"/>
    <property type="project" value="UniProtKB-EC"/>
</dbReference>
<feature type="domain" description="DTW" evidence="6">
    <location>
        <begin position="67"/>
        <end position="253"/>
    </location>
</feature>
<dbReference type="GO" id="GO:0008033">
    <property type="term" value="P:tRNA processing"/>
    <property type="evidence" value="ECO:0007669"/>
    <property type="project" value="UniProtKB-KW"/>
</dbReference>
<comment type="catalytic activity">
    <reaction evidence="5">
        <text>a uridine in tRNA + S-adenosyl-L-methionine = a 3-[(3S)-3-amino-3-carboxypropyl]uridine in tRNA + S-methyl-5'-thioadenosine + H(+)</text>
        <dbReference type="Rhea" id="RHEA:62432"/>
        <dbReference type="Rhea" id="RHEA-COMP:13339"/>
        <dbReference type="Rhea" id="RHEA-COMP:16092"/>
        <dbReference type="ChEBI" id="CHEBI:15378"/>
        <dbReference type="ChEBI" id="CHEBI:17509"/>
        <dbReference type="ChEBI" id="CHEBI:59789"/>
        <dbReference type="ChEBI" id="CHEBI:65315"/>
        <dbReference type="ChEBI" id="CHEBI:82930"/>
        <dbReference type="EC" id="2.5.1.25"/>
    </reaction>
</comment>
<dbReference type="Proteomes" id="UP000789595">
    <property type="component" value="Unassembled WGS sequence"/>
</dbReference>
<sequence>MRFLLYAAAAAALAPQQQHSAALDAVERAIDAAVASTSQPIEALPPAERESVAIARRLRRRLDSFARNGDCRRCWLQRAHCVCDSCRPLDDLGPAVRRIYVYMHHKEVLLAVDTAKIILAAYPEAHLVVAGLKGQPTEAEMRAALEAGDAVVLFPSDDAAPASALAGPVDVVVIDGTWEQAQKLNARLPGRRAKLDDDIVDELSKGEGRQLRSHPTAWREVGTLAATRHFLGALGVSSAPVLADYQAVADAAARRQLGPPRLSPKRLV</sequence>
<dbReference type="PANTHER" id="PTHR21392">
    <property type="entry name" value="TRNA-URIDINE AMINOCARBOXYPROPYLTRANSFERASE 2"/>
    <property type="match status" value="1"/>
</dbReference>
<evidence type="ECO:0000256" key="2">
    <source>
        <dbReference type="ARBA" id="ARBA00022679"/>
    </source>
</evidence>
<dbReference type="AlphaFoldDB" id="A0A8J2X5V8"/>
<dbReference type="Pfam" id="PF03942">
    <property type="entry name" value="DTW"/>
    <property type="match status" value="1"/>
</dbReference>
<evidence type="ECO:0000256" key="3">
    <source>
        <dbReference type="ARBA" id="ARBA00022691"/>
    </source>
</evidence>